<feature type="domain" description="Septin-type G" evidence="1">
    <location>
        <begin position="21"/>
        <end position="77"/>
    </location>
</feature>
<sequence>MDSPSMPANLFRRKDKNYKRGTVYSIMLCGPSGTGKTTFANNLLQSNLFRHKYNGGLQGFNENTNEFLTITKPTQIISYNSNNGLPSQSMENLLDLTKESDFD</sequence>
<proteinExistence type="predicted"/>
<protein>
    <submittedName>
        <fullName evidence="2">Putative Shs1 protein</fullName>
    </submittedName>
</protein>
<dbReference type="Gene3D" id="3.40.50.300">
    <property type="entry name" value="P-loop containing nucleotide triphosphate hydrolases"/>
    <property type="match status" value="1"/>
</dbReference>
<dbReference type="EMBL" id="AJ617311">
    <property type="protein sequence ID" value="CAE84438.1"/>
    <property type="molecule type" value="Genomic_DNA"/>
</dbReference>
<feature type="non-terminal residue" evidence="2">
    <location>
        <position position="103"/>
    </location>
</feature>
<dbReference type="InterPro" id="IPR030379">
    <property type="entry name" value="G_SEPTIN_dom"/>
</dbReference>
<evidence type="ECO:0000313" key="2">
    <source>
        <dbReference type="EMBL" id="CAE84438.1"/>
    </source>
</evidence>
<evidence type="ECO:0000259" key="1">
    <source>
        <dbReference type="Pfam" id="PF00735"/>
    </source>
</evidence>
<name>Q707W7_NAKDE</name>
<gene>
    <name evidence="2" type="primary">shs1</name>
</gene>
<reference evidence="2" key="1">
    <citation type="journal article" date="2004" name="Proc. Natl. Acad. Sci. U.S.A.">
        <title>Evolution of the MAT locus and its Ho endonuclease in yeast species.</title>
        <authorList>
            <person name="Butler G."/>
            <person name="Kenny C."/>
            <person name="Fagan A."/>
            <person name="Kurischko C."/>
            <person name="Gaillardin C."/>
            <person name="Wolfe K.H."/>
        </authorList>
    </citation>
    <scope>NUCLEOTIDE SEQUENCE</scope>
    <source>
        <strain evidence="2">CBS 2170</strain>
    </source>
</reference>
<dbReference type="GO" id="GO:0005525">
    <property type="term" value="F:GTP binding"/>
    <property type="evidence" value="ECO:0007669"/>
    <property type="project" value="InterPro"/>
</dbReference>
<dbReference type="SUPFAM" id="SSF52540">
    <property type="entry name" value="P-loop containing nucleoside triphosphate hydrolases"/>
    <property type="match status" value="1"/>
</dbReference>
<dbReference type="AlphaFoldDB" id="Q707W7"/>
<dbReference type="Pfam" id="PF00735">
    <property type="entry name" value="Septin"/>
    <property type="match status" value="1"/>
</dbReference>
<dbReference type="InterPro" id="IPR027417">
    <property type="entry name" value="P-loop_NTPase"/>
</dbReference>
<accession>Q707W7</accession>
<organism evidence="2">
    <name type="scientific">Nakaseomyces delphensis</name>
    <name type="common">Yeast</name>
    <name type="synonym">Kluyveromyces delphensis</name>
    <dbReference type="NCBI Taxonomy" id="51657"/>
    <lineage>
        <taxon>Eukaryota</taxon>
        <taxon>Fungi</taxon>
        <taxon>Dikarya</taxon>
        <taxon>Ascomycota</taxon>
        <taxon>Saccharomycotina</taxon>
        <taxon>Saccharomycetes</taxon>
        <taxon>Saccharomycetales</taxon>
        <taxon>Saccharomycetaceae</taxon>
        <taxon>Nakaseomyces</taxon>
    </lineage>
</organism>